<accession>A0ACB6SCF8</accession>
<proteinExistence type="predicted"/>
<organism evidence="1 2">
    <name type="scientific">Macroventuria anomochaeta</name>
    <dbReference type="NCBI Taxonomy" id="301207"/>
    <lineage>
        <taxon>Eukaryota</taxon>
        <taxon>Fungi</taxon>
        <taxon>Dikarya</taxon>
        <taxon>Ascomycota</taxon>
        <taxon>Pezizomycotina</taxon>
        <taxon>Dothideomycetes</taxon>
        <taxon>Pleosporomycetidae</taxon>
        <taxon>Pleosporales</taxon>
        <taxon>Pleosporineae</taxon>
        <taxon>Didymellaceae</taxon>
        <taxon>Macroventuria</taxon>
    </lineage>
</organism>
<protein>
    <submittedName>
        <fullName evidence="1">Uncharacterized protein</fullName>
    </submittedName>
</protein>
<evidence type="ECO:0000313" key="2">
    <source>
        <dbReference type="Proteomes" id="UP000799754"/>
    </source>
</evidence>
<reference evidence="1" key="1">
    <citation type="journal article" date="2020" name="Stud. Mycol.">
        <title>101 Dothideomycetes genomes: a test case for predicting lifestyles and emergence of pathogens.</title>
        <authorList>
            <person name="Haridas S."/>
            <person name="Albert R."/>
            <person name="Binder M."/>
            <person name="Bloem J."/>
            <person name="Labutti K."/>
            <person name="Salamov A."/>
            <person name="Andreopoulos B."/>
            <person name="Baker S."/>
            <person name="Barry K."/>
            <person name="Bills G."/>
            <person name="Bluhm B."/>
            <person name="Cannon C."/>
            <person name="Castanera R."/>
            <person name="Culley D."/>
            <person name="Daum C."/>
            <person name="Ezra D."/>
            <person name="Gonzalez J."/>
            <person name="Henrissat B."/>
            <person name="Kuo A."/>
            <person name="Liang C."/>
            <person name="Lipzen A."/>
            <person name="Lutzoni F."/>
            <person name="Magnuson J."/>
            <person name="Mondo S."/>
            <person name="Nolan M."/>
            <person name="Ohm R."/>
            <person name="Pangilinan J."/>
            <person name="Park H.-J."/>
            <person name="Ramirez L."/>
            <person name="Alfaro M."/>
            <person name="Sun H."/>
            <person name="Tritt A."/>
            <person name="Yoshinaga Y."/>
            <person name="Zwiers L.-H."/>
            <person name="Turgeon B."/>
            <person name="Goodwin S."/>
            <person name="Spatafora J."/>
            <person name="Crous P."/>
            <person name="Grigoriev I."/>
        </authorList>
    </citation>
    <scope>NUCLEOTIDE SEQUENCE</scope>
    <source>
        <strain evidence="1">CBS 525.71</strain>
    </source>
</reference>
<sequence length="124" mass="13637">MRLLPGSYTSVLLMLTPLVSSLTFSPVSVTDSNKANEYGLGTAALVCTIVSLLASILCICWFCRMEQRLRHRLAVILIYGDLTRGTWLFVFTIILLARGTVRTRSTFCQVGGLLVQYGTQTSGQ</sequence>
<gene>
    <name evidence="1" type="ORF">BU25DRAFT_225876</name>
</gene>
<dbReference type="EMBL" id="MU006705">
    <property type="protein sequence ID" value="KAF2631197.1"/>
    <property type="molecule type" value="Genomic_DNA"/>
</dbReference>
<name>A0ACB6SCF8_9PLEO</name>
<dbReference type="Proteomes" id="UP000799754">
    <property type="component" value="Unassembled WGS sequence"/>
</dbReference>
<comment type="caution">
    <text evidence="1">The sequence shown here is derived from an EMBL/GenBank/DDBJ whole genome shotgun (WGS) entry which is preliminary data.</text>
</comment>
<evidence type="ECO:0000313" key="1">
    <source>
        <dbReference type="EMBL" id="KAF2631197.1"/>
    </source>
</evidence>
<keyword evidence="2" id="KW-1185">Reference proteome</keyword>